<dbReference type="Proteomes" id="UP000615989">
    <property type="component" value="Unassembled WGS sequence"/>
</dbReference>
<evidence type="ECO:0000313" key="2">
    <source>
        <dbReference type="EMBL" id="NMG25939.1"/>
    </source>
</evidence>
<dbReference type="EMBL" id="WTVG01000047">
    <property type="protein sequence ID" value="NMG25939.1"/>
    <property type="molecule type" value="Genomic_DNA"/>
</dbReference>
<name>A0ABX1PNT2_9RHOO</name>
<sequence>MSVTVEGSLLIKRIQSAHGPCRVGDRLTESDEAVPTDAQRSAASLESPDLQLFGDQLHALVAARQPVKLDPAIDDRWRFREQRNRLKSDLDYAFVPEEQIWYPQESERYQAYLADKAER</sequence>
<comment type="caution">
    <text evidence="2">The sequence shown here is derived from an EMBL/GenBank/DDBJ whole genome shotgun (WGS) entry which is preliminary data.</text>
</comment>
<proteinExistence type="predicted"/>
<evidence type="ECO:0000313" key="3">
    <source>
        <dbReference type="Proteomes" id="UP000615989"/>
    </source>
</evidence>
<accession>A0ABX1PNT2</accession>
<reference evidence="2" key="1">
    <citation type="submission" date="2019-12" db="EMBL/GenBank/DDBJ databases">
        <title>Comparative genomics gives insights into the taxonomy of the Azoarcus-Aromatoleum group and reveals separate origins of nif in the plant-associated Azoarcus and non-plant-associated Aromatoleum sub-groups.</title>
        <authorList>
            <person name="Lafos M."/>
            <person name="Maluk M."/>
            <person name="Batista M."/>
            <person name="Junghare M."/>
            <person name="Carmona M."/>
            <person name="Faoro H."/>
            <person name="Cruz L.M."/>
            <person name="Battistoni F."/>
            <person name="De Souza E."/>
            <person name="Pedrosa F."/>
            <person name="Chen W.-M."/>
            <person name="Poole P.S."/>
            <person name="Dixon R.A."/>
            <person name="James E.K."/>
        </authorList>
    </citation>
    <scope>NUCLEOTIDE SEQUENCE</scope>
    <source>
        <strain evidence="2">LuFRes1</strain>
    </source>
</reference>
<organism evidence="2 3">
    <name type="scientific">Aromatoleum anaerobium</name>
    <dbReference type="NCBI Taxonomy" id="182180"/>
    <lineage>
        <taxon>Bacteria</taxon>
        <taxon>Pseudomonadati</taxon>
        <taxon>Pseudomonadota</taxon>
        <taxon>Betaproteobacteria</taxon>
        <taxon>Rhodocyclales</taxon>
        <taxon>Rhodocyclaceae</taxon>
        <taxon>Aromatoleum</taxon>
    </lineage>
</organism>
<protein>
    <submittedName>
        <fullName evidence="2">DUF3275 family protein</fullName>
    </submittedName>
</protein>
<gene>
    <name evidence="2" type="ORF">GO606_14675</name>
</gene>
<evidence type="ECO:0000256" key="1">
    <source>
        <dbReference type="SAM" id="MobiDB-lite"/>
    </source>
</evidence>
<feature type="region of interest" description="Disordered" evidence="1">
    <location>
        <begin position="22"/>
        <end position="41"/>
    </location>
</feature>
<keyword evidence="3" id="KW-1185">Reference proteome</keyword>